<proteinExistence type="predicted"/>
<dbReference type="EMBL" id="GGEC01088927">
    <property type="protein sequence ID" value="MBX69411.1"/>
    <property type="molecule type" value="Transcribed_RNA"/>
</dbReference>
<name>A0A2P2QR92_RHIMU</name>
<sequence length="46" mass="5007">MNETTSPLSFLPSSLPPKKIKKLQGMDSFPLTTSSSVFASRISMCD</sequence>
<dbReference type="AlphaFoldDB" id="A0A2P2QR92"/>
<accession>A0A2P2QR92</accession>
<evidence type="ECO:0000313" key="1">
    <source>
        <dbReference type="EMBL" id="MBX69411.1"/>
    </source>
</evidence>
<organism evidence="1">
    <name type="scientific">Rhizophora mucronata</name>
    <name type="common">Asiatic mangrove</name>
    <dbReference type="NCBI Taxonomy" id="61149"/>
    <lineage>
        <taxon>Eukaryota</taxon>
        <taxon>Viridiplantae</taxon>
        <taxon>Streptophyta</taxon>
        <taxon>Embryophyta</taxon>
        <taxon>Tracheophyta</taxon>
        <taxon>Spermatophyta</taxon>
        <taxon>Magnoliopsida</taxon>
        <taxon>eudicotyledons</taxon>
        <taxon>Gunneridae</taxon>
        <taxon>Pentapetalae</taxon>
        <taxon>rosids</taxon>
        <taxon>fabids</taxon>
        <taxon>Malpighiales</taxon>
        <taxon>Rhizophoraceae</taxon>
        <taxon>Rhizophora</taxon>
    </lineage>
</organism>
<reference evidence="1" key="1">
    <citation type="submission" date="2018-02" db="EMBL/GenBank/DDBJ databases">
        <title>Rhizophora mucronata_Transcriptome.</title>
        <authorList>
            <person name="Meera S.P."/>
            <person name="Sreeshan A."/>
            <person name="Augustine A."/>
        </authorList>
    </citation>
    <scope>NUCLEOTIDE SEQUENCE</scope>
    <source>
        <tissue evidence="1">Leaf</tissue>
    </source>
</reference>
<protein>
    <submittedName>
        <fullName evidence="1">Uncharacterized protein</fullName>
    </submittedName>
</protein>